<keyword evidence="3" id="KW-1185">Reference proteome</keyword>
<keyword evidence="1" id="KW-0812">Transmembrane</keyword>
<evidence type="ECO:0000313" key="3">
    <source>
        <dbReference type="Proteomes" id="UP001596496"/>
    </source>
</evidence>
<evidence type="ECO:0000313" key="2">
    <source>
        <dbReference type="EMBL" id="MFC7381172.1"/>
    </source>
</evidence>
<dbReference type="EMBL" id="JBHTCG010000002">
    <property type="protein sequence ID" value="MFC7381172.1"/>
    <property type="molecule type" value="Genomic_DNA"/>
</dbReference>
<feature type="transmembrane region" description="Helical" evidence="1">
    <location>
        <begin position="53"/>
        <end position="76"/>
    </location>
</feature>
<evidence type="ECO:0000256" key="1">
    <source>
        <dbReference type="SAM" id="Phobius"/>
    </source>
</evidence>
<name>A0ABW2NY58_9ACTN</name>
<gene>
    <name evidence="2" type="ORF">ACFQSB_03065</name>
</gene>
<protein>
    <submittedName>
        <fullName evidence="2">DUF4383 domain-containing protein</fullName>
    </submittedName>
</protein>
<accession>A0ABW2NY58</accession>
<dbReference type="Proteomes" id="UP001596496">
    <property type="component" value="Unassembled WGS sequence"/>
</dbReference>
<sequence>MSAHTRQMTRTPLQTAALVMGIIFLAVGILGFIPGITTDYGAMRFAGHNSGAYLLGLFQTSVLHNIVHLVYGVVGLALARGWTGARNFLVWGGVIYLLLWIYGLLVGHGSTANFVPFNTADNWLHFLLGIVMIGLGVALSRGGGPRRGPFSV</sequence>
<keyword evidence="1" id="KW-0472">Membrane</keyword>
<keyword evidence="1" id="KW-1133">Transmembrane helix</keyword>
<feature type="transmembrane region" description="Helical" evidence="1">
    <location>
        <begin position="88"/>
        <end position="111"/>
    </location>
</feature>
<dbReference type="RefSeq" id="WP_354851293.1">
    <property type="nucleotide sequence ID" value="NZ_JBHTCG010000002.1"/>
</dbReference>
<comment type="caution">
    <text evidence="2">The sequence shown here is derived from an EMBL/GenBank/DDBJ whole genome shotgun (WGS) entry which is preliminary data.</text>
</comment>
<feature type="transmembrane region" description="Helical" evidence="1">
    <location>
        <begin position="12"/>
        <end position="33"/>
    </location>
</feature>
<dbReference type="Pfam" id="PF14325">
    <property type="entry name" value="DUF4383"/>
    <property type="match status" value="1"/>
</dbReference>
<reference evidence="3" key="1">
    <citation type="journal article" date="2019" name="Int. J. Syst. Evol. Microbiol.">
        <title>The Global Catalogue of Microorganisms (GCM) 10K type strain sequencing project: providing services to taxonomists for standard genome sequencing and annotation.</title>
        <authorList>
            <consortium name="The Broad Institute Genomics Platform"/>
            <consortium name="The Broad Institute Genome Sequencing Center for Infectious Disease"/>
            <person name="Wu L."/>
            <person name="Ma J."/>
        </authorList>
    </citation>
    <scope>NUCLEOTIDE SEQUENCE [LARGE SCALE GENOMIC DNA]</scope>
    <source>
        <strain evidence="3">CECT 7649</strain>
    </source>
</reference>
<organism evidence="2 3">
    <name type="scientific">Sphaerisporangium rhizosphaerae</name>
    <dbReference type="NCBI Taxonomy" id="2269375"/>
    <lineage>
        <taxon>Bacteria</taxon>
        <taxon>Bacillati</taxon>
        <taxon>Actinomycetota</taxon>
        <taxon>Actinomycetes</taxon>
        <taxon>Streptosporangiales</taxon>
        <taxon>Streptosporangiaceae</taxon>
        <taxon>Sphaerisporangium</taxon>
    </lineage>
</organism>
<proteinExistence type="predicted"/>
<feature type="transmembrane region" description="Helical" evidence="1">
    <location>
        <begin position="123"/>
        <end position="140"/>
    </location>
</feature>